<reference evidence="2" key="1">
    <citation type="journal article" date="2020" name="Stud. Mycol.">
        <title>101 Dothideomycetes genomes: a test case for predicting lifestyles and emergence of pathogens.</title>
        <authorList>
            <person name="Haridas S."/>
            <person name="Albert R."/>
            <person name="Binder M."/>
            <person name="Bloem J."/>
            <person name="Labutti K."/>
            <person name="Salamov A."/>
            <person name="Andreopoulos B."/>
            <person name="Baker S."/>
            <person name="Barry K."/>
            <person name="Bills G."/>
            <person name="Bluhm B."/>
            <person name="Cannon C."/>
            <person name="Castanera R."/>
            <person name="Culley D."/>
            <person name="Daum C."/>
            <person name="Ezra D."/>
            <person name="Gonzalez J."/>
            <person name="Henrissat B."/>
            <person name="Kuo A."/>
            <person name="Liang C."/>
            <person name="Lipzen A."/>
            <person name="Lutzoni F."/>
            <person name="Magnuson J."/>
            <person name="Mondo S."/>
            <person name="Nolan M."/>
            <person name="Ohm R."/>
            <person name="Pangilinan J."/>
            <person name="Park H.-J."/>
            <person name="Ramirez L."/>
            <person name="Alfaro M."/>
            <person name="Sun H."/>
            <person name="Tritt A."/>
            <person name="Yoshinaga Y."/>
            <person name="Zwiers L.-H."/>
            <person name="Turgeon B."/>
            <person name="Goodwin S."/>
            <person name="Spatafora J."/>
            <person name="Crous P."/>
            <person name="Grigoriev I."/>
        </authorList>
    </citation>
    <scope>NUCLEOTIDE SEQUENCE</scope>
    <source>
        <strain evidence="2">CBS 121410</strain>
    </source>
</reference>
<evidence type="ECO:0000313" key="3">
    <source>
        <dbReference type="Proteomes" id="UP000799776"/>
    </source>
</evidence>
<feature type="compositionally biased region" description="Low complexity" evidence="1">
    <location>
        <begin position="82"/>
        <end position="97"/>
    </location>
</feature>
<keyword evidence="3" id="KW-1185">Reference proteome</keyword>
<feature type="region of interest" description="Disordered" evidence="1">
    <location>
        <begin position="217"/>
        <end position="322"/>
    </location>
</feature>
<feature type="region of interest" description="Disordered" evidence="1">
    <location>
        <begin position="182"/>
        <end position="203"/>
    </location>
</feature>
<dbReference type="AlphaFoldDB" id="A0A9P4HTS9"/>
<evidence type="ECO:0000256" key="1">
    <source>
        <dbReference type="SAM" id="MobiDB-lite"/>
    </source>
</evidence>
<comment type="caution">
    <text evidence="2">The sequence shown here is derived from an EMBL/GenBank/DDBJ whole genome shotgun (WGS) entry which is preliminary data.</text>
</comment>
<accession>A0A9P4HTS9</accession>
<name>A0A9P4HTS9_9PEZI</name>
<protein>
    <submittedName>
        <fullName evidence="2">Uncharacterized protein</fullName>
    </submittedName>
</protein>
<sequence>MRLPPNHSLVLGTPHCLETLDTVLSELEMQLEARQDAITCVNTPDGFVVQGLPYGPNLARLSESSQTIASSSPLMRQDYAVNSTAASTSPANSEPEPMATLPETKPKREVIRRISSTLNLDQVEISSMNNEDASSVADDEDSDDGFGFERKRSMTQMRRNAFSQGLEVNELAPAINFKLSKPKRKPLRRSGPSYRLQGFMRDSDHDDEEVTDYLKSITVPPPTKQSDIFKTRPEIAEINSPSPAAEEDGNNSDWLHPDAPVITLTRPSGEEESADVVRRSDTETVRKRNFDTKHLVPPPRLDTRRKRDAANSAARKKERRER</sequence>
<gene>
    <name evidence="2" type="ORF">K490DRAFT_56471</name>
</gene>
<proteinExistence type="predicted"/>
<dbReference type="EMBL" id="ML978718">
    <property type="protein sequence ID" value="KAF2087894.1"/>
    <property type="molecule type" value="Genomic_DNA"/>
</dbReference>
<evidence type="ECO:0000313" key="2">
    <source>
        <dbReference type="EMBL" id="KAF2087894.1"/>
    </source>
</evidence>
<feature type="region of interest" description="Disordered" evidence="1">
    <location>
        <begin position="82"/>
        <end position="108"/>
    </location>
</feature>
<feature type="compositionally biased region" description="Basic and acidic residues" evidence="1">
    <location>
        <begin position="275"/>
        <end position="294"/>
    </location>
</feature>
<organism evidence="2 3">
    <name type="scientific">Saccharata proteae CBS 121410</name>
    <dbReference type="NCBI Taxonomy" id="1314787"/>
    <lineage>
        <taxon>Eukaryota</taxon>
        <taxon>Fungi</taxon>
        <taxon>Dikarya</taxon>
        <taxon>Ascomycota</taxon>
        <taxon>Pezizomycotina</taxon>
        <taxon>Dothideomycetes</taxon>
        <taxon>Dothideomycetes incertae sedis</taxon>
        <taxon>Botryosphaeriales</taxon>
        <taxon>Saccharataceae</taxon>
        <taxon>Saccharata</taxon>
    </lineage>
</organism>
<dbReference type="Proteomes" id="UP000799776">
    <property type="component" value="Unassembled WGS sequence"/>
</dbReference>